<dbReference type="PANTHER" id="PTHR14614">
    <property type="entry name" value="HEPATOCELLULAR CARCINOMA-ASSOCIATED ANTIGEN"/>
    <property type="match status" value="1"/>
</dbReference>
<name>A0A197K869_9FUNG</name>
<dbReference type="SUPFAM" id="SSF53335">
    <property type="entry name" value="S-adenosyl-L-methionine-dependent methyltransferases"/>
    <property type="match status" value="1"/>
</dbReference>
<dbReference type="OrthoDB" id="443981at2759"/>
<organism evidence="2 3">
    <name type="scientific">Linnemannia elongata AG-77</name>
    <dbReference type="NCBI Taxonomy" id="1314771"/>
    <lineage>
        <taxon>Eukaryota</taxon>
        <taxon>Fungi</taxon>
        <taxon>Fungi incertae sedis</taxon>
        <taxon>Mucoromycota</taxon>
        <taxon>Mortierellomycotina</taxon>
        <taxon>Mortierellomycetes</taxon>
        <taxon>Mortierellales</taxon>
        <taxon>Mortierellaceae</taxon>
        <taxon>Linnemannia</taxon>
    </lineage>
</organism>
<dbReference type="Proteomes" id="UP000078512">
    <property type="component" value="Unassembled WGS sequence"/>
</dbReference>
<feature type="compositionally biased region" description="Acidic residues" evidence="1">
    <location>
        <begin position="75"/>
        <end position="96"/>
    </location>
</feature>
<dbReference type="InterPro" id="IPR019410">
    <property type="entry name" value="Methyltransf_16"/>
</dbReference>
<evidence type="ECO:0000256" key="1">
    <source>
        <dbReference type="SAM" id="MobiDB-lite"/>
    </source>
</evidence>
<sequence length="424" mass="48241">MAVTSSLLPPASLAKLKTIEDRIAYKYSQDRIDQGLDQDGNDIDSYRSQQNDGDDEDQALMNWLFKSLVKLEESAPPEEEEDDSGNVVELEETEEEREYRQEHEKLTERVSACVAHFCGRAASGAMTRTWTFRSNPPQSLKIHDPSFTGGDVGFKTFGSAYLLSKHIAQGDIPQLEPWTNEAPTIPPSTQLALPKILELGSGTGLVGFTAALYSNPNGPKVILSDYHPNVIATLHHNSKLNNLDSKCDIRLLDWRDILRKRKLRLNAWQFKGDGQDQDKTTVETPHRSTEYDNLAPSSIPTEPKDDETDCQELTESDRMDLIIGAEVVYDHGHAELVAHVVDEYLKKDLISDDTQIPLERRRPAFHIMFPLRKTHADVIADFDFWMNEMGLVDCRQAKEWGREDGETTFLYHWREYIRKEHLSA</sequence>
<dbReference type="Pfam" id="PF10294">
    <property type="entry name" value="Methyltransf_16"/>
    <property type="match status" value="1"/>
</dbReference>
<protein>
    <recommendedName>
        <fullName evidence="4">S-adenosyl-L-methionine-dependent methyltransferase</fullName>
    </recommendedName>
</protein>
<dbReference type="AlphaFoldDB" id="A0A197K869"/>
<dbReference type="CDD" id="cd02440">
    <property type="entry name" value="AdoMet_MTases"/>
    <property type="match status" value="1"/>
</dbReference>
<evidence type="ECO:0000313" key="3">
    <source>
        <dbReference type="Proteomes" id="UP000078512"/>
    </source>
</evidence>
<feature type="region of interest" description="Disordered" evidence="1">
    <location>
        <begin position="274"/>
        <end position="308"/>
    </location>
</feature>
<feature type="region of interest" description="Disordered" evidence="1">
    <location>
        <begin position="31"/>
        <end position="56"/>
    </location>
</feature>
<gene>
    <name evidence="2" type="ORF">K457DRAFT_122159</name>
</gene>
<evidence type="ECO:0008006" key="4">
    <source>
        <dbReference type="Google" id="ProtNLM"/>
    </source>
</evidence>
<feature type="compositionally biased region" description="Basic and acidic residues" evidence="1">
    <location>
        <begin position="274"/>
        <end position="290"/>
    </location>
</feature>
<reference evidence="2 3" key="1">
    <citation type="submission" date="2016-05" db="EMBL/GenBank/DDBJ databases">
        <title>Genome sequencing reveals origins of a unique bacterial endosymbiosis in the earliest lineages of terrestrial Fungi.</title>
        <authorList>
            <consortium name="DOE Joint Genome Institute"/>
            <person name="Uehling J."/>
            <person name="Gryganskyi A."/>
            <person name="Hameed K."/>
            <person name="Tschaplinski T."/>
            <person name="Misztal P."/>
            <person name="Wu S."/>
            <person name="Desiro A."/>
            <person name="Vande Pol N."/>
            <person name="Du Z.-Y."/>
            <person name="Zienkiewicz A."/>
            <person name="Zienkiewicz K."/>
            <person name="Morin E."/>
            <person name="Tisserant E."/>
            <person name="Splivallo R."/>
            <person name="Hainaut M."/>
            <person name="Henrissat B."/>
            <person name="Ohm R."/>
            <person name="Kuo A."/>
            <person name="Yan J."/>
            <person name="Lipzen A."/>
            <person name="Nolan M."/>
            <person name="Labutti K."/>
            <person name="Barry K."/>
            <person name="Goldstein A."/>
            <person name="Labbe J."/>
            <person name="Schadt C."/>
            <person name="Tuskan G."/>
            <person name="Grigoriev I."/>
            <person name="Martin F."/>
            <person name="Vilgalys R."/>
            <person name="Bonito G."/>
        </authorList>
    </citation>
    <scope>NUCLEOTIDE SEQUENCE [LARGE SCALE GENOMIC DNA]</scope>
    <source>
        <strain evidence="2 3">AG-77</strain>
    </source>
</reference>
<dbReference type="InterPro" id="IPR029063">
    <property type="entry name" value="SAM-dependent_MTases_sf"/>
</dbReference>
<dbReference type="EMBL" id="KV442020">
    <property type="protein sequence ID" value="OAQ33690.1"/>
    <property type="molecule type" value="Genomic_DNA"/>
</dbReference>
<feature type="region of interest" description="Disordered" evidence="1">
    <location>
        <begin position="72"/>
        <end position="100"/>
    </location>
</feature>
<proteinExistence type="predicted"/>
<dbReference type="STRING" id="1314771.A0A197K869"/>
<keyword evidence="3" id="KW-1185">Reference proteome</keyword>
<dbReference type="Gene3D" id="3.40.50.150">
    <property type="entry name" value="Vaccinia Virus protein VP39"/>
    <property type="match status" value="1"/>
</dbReference>
<evidence type="ECO:0000313" key="2">
    <source>
        <dbReference type="EMBL" id="OAQ33690.1"/>
    </source>
</evidence>
<accession>A0A197K869</accession>